<evidence type="ECO:0000256" key="1">
    <source>
        <dbReference type="ARBA" id="ARBA00004123"/>
    </source>
</evidence>
<gene>
    <name evidence="6" type="ORF">TorRG33x02_135480</name>
</gene>
<dbReference type="GO" id="GO:0006355">
    <property type="term" value="P:regulation of DNA-templated transcription"/>
    <property type="evidence" value="ECO:0007669"/>
    <property type="project" value="InterPro"/>
</dbReference>
<organism evidence="6 7">
    <name type="scientific">Trema orientale</name>
    <name type="common">Charcoal tree</name>
    <name type="synonym">Celtis orientalis</name>
    <dbReference type="NCBI Taxonomy" id="63057"/>
    <lineage>
        <taxon>Eukaryota</taxon>
        <taxon>Viridiplantae</taxon>
        <taxon>Streptophyta</taxon>
        <taxon>Embryophyta</taxon>
        <taxon>Tracheophyta</taxon>
        <taxon>Spermatophyta</taxon>
        <taxon>Magnoliopsida</taxon>
        <taxon>eudicotyledons</taxon>
        <taxon>Gunneridae</taxon>
        <taxon>Pentapetalae</taxon>
        <taxon>rosids</taxon>
        <taxon>fabids</taxon>
        <taxon>Rosales</taxon>
        <taxon>Cannabaceae</taxon>
        <taxon>Trema</taxon>
    </lineage>
</organism>
<comment type="caution">
    <text evidence="6">The sequence shown here is derived from an EMBL/GenBank/DDBJ whole genome shotgun (WGS) entry which is preliminary data.</text>
</comment>
<protein>
    <recommendedName>
        <fullName evidence="8">Myc-type, basic helix-loop-helix (BHLH) domain containing protein</fullName>
    </recommendedName>
</protein>
<evidence type="ECO:0008006" key="8">
    <source>
        <dbReference type="Google" id="ProtNLM"/>
    </source>
</evidence>
<evidence type="ECO:0000256" key="5">
    <source>
        <dbReference type="SAM" id="MobiDB-lite"/>
    </source>
</evidence>
<dbReference type="InterPro" id="IPR044549">
    <property type="entry name" value="bHLH_AtIBH1-like"/>
</dbReference>
<name>A0A2P5EYS8_TREOI</name>
<accession>A0A2P5EYS8</accession>
<keyword evidence="4" id="KW-0539">Nucleus</keyword>
<keyword evidence="2" id="KW-0805">Transcription regulation</keyword>
<evidence type="ECO:0000256" key="4">
    <source>
        <dbReference type="ARBA" id="ARBA00023242"/>
    </source>
</evidence>
<dbReference type="Proteomes" id="UP000237000">
    <property type="component" value="Unassembled WGS sequence"/>
</dbReference>
<dbReference type="CDD" id="cd11444">
    <property type="entry name" value="bHLH_AtIBH1_like"/>
    <property type="match status" value="1"/>
</dbReference>
<dbReference type="InParanoid" id="A0A2P5EYS8"/>
<dbReference type="EMBL" id="JXTC01000081">
    <property type="protein sequence ID" value="PON90691.1"/>
    <property type="molecule type" value="Genomic_DNA"/>
</dbReference>
<comment type="subcellular location">
    <subcellularLocation>
        <location evidence="1">Nucleus</location>
    </subcellularLocation>
</comment>
<dbReference type="OrthoDB" id="1363133at2759"/>
<evidence type="ECO:0000256" key="3">
    <source>
        <dbReference type="ARBA" id="ARBA00023163"/>
    </source>
</evidence>
<dbReference type="PANTHER" id="PTHR33124">
    <property type="entry name" value="TRANSCRIPTION FACTOR IBH1-LIKE 1"/>
    <property type="match status" value="1"/>
</dbReference>
<dbReference type="AlphaFoldDB" id="A0A2P5EYS8"/>
<reference evidence="7" key="1">
    <citation type="submission" date="2016-06" db="EMBL/GenBank/DDBJ databases">
        <title>Parallel loss of symbiosis genes in relatives of nitrogen-fixing non-legume Parasponia.</title>
        <authorList>
            <person name="Van Velzen R."/>
            <person name="Holmer R."/>
            <person name="Bu F."/>
            <person name="Rutten L."/>
            <person name="Van Zeijl A."/>
            <person name="Liu W."/>
            <person name="Santuari L."/>
            <person name="Cao Q."/>
            <person name="Sharma T."/>
            <person name="Shen D."/>
            <person name="Roswanjaya Y."/>
            <person name="Wardhani T."/>
            <person name="Kalhor M.S."/>
            <person name="Jansen J."/>
            <person name="Van den Hoogen J."/>
            <person name="Gungor B."/>
            <person name="Hartog M."/>
            <person name="Hontelez J."/>
            <person name="Verver J."/>
            <person name="Yang W.-C."/>
            <person name="Schijlen E."/>
            <person name="Repin R."/>
            <person name="Schilthuizen M."/>
            <person name="Schranz E."/>
            <person name="Heidstra R."/>
            <person name="Miyata K."/>
            <person name="Fedorova E."/>
            <person name="Kohlen W."/>
            <person name="Bisseling T."/>
            <person name="Smit S."/>
            <person name="Geurts R."/>
        </authorList>
    </citation>
    <scope>NUCLEOTIDE SEQUENCE [LARGE SCALE GENOMIC DNA]</scope>
    <source>
        <strain evidence="7">cv. RG33-2</strain>
    </source>
</reference>
<keyword evidence="7" id="KW-1185">Reference proteome</keyword>
<dbReference type="PANTHER" id="PTHR33124:SF43">
    <property type="entry name" value="TRANSCRIPTION FACTOR PAR2"/>
    <property type="match status" value="1"/>
</dbReference>
<evidence type="ECO:0000256" key="2">
    <source>
        <dbReference type="ARBA" id="ARBA00023015"/>
    </source>
</evidence>
<sequence>MEDAETQIAISTYQKRELRKTHQKPHMGNAINDSLPHLGRRRSRRKPRDFVKIHRKNAKRSNNSNGNSSSNISGSGSGAGAGEEDEKEEVERKIQALQRIVPGGESLGVDKLFEETAGYIMALQCQLKAMRTLASFFEGLEKEKRKFGG</sequence>
<dbReference type="STRING" id="63057.A0A2P5EYS8"/>
<feature type="compositionally biased region" description="Low complexity" evidence="5">
    <location>
        <begin position="61"/>
        <end position="74"/>
    </location>
</feature>
<dbReference type="InterPro" id="IPR044660">
    <property type="entry name" value="IBH1-like"/>
</dbReference>
<evidence type="ECO:0000313" key="6">
    <source>
        <dbReference type="EMBL" id="PON90691.1"/>
    </source>
</evidence>
<proteinExistence type="predicted"/>
<keyword evidence="3" id="KW-0804">Transcription</keyword>
<evidence type="ECO:0000313" key="7">
    <source>
        <dbReference type="Proteomes" id="UP000237000"/>
    </source>
</evidence>
<dbReference type="GO" id="GO:0005634">
    <property type="term" value="C:nucleus"/>
    <property type="evidence" value="ECO:0007669"/>
    <property type="project" value="UniProtKB-SubCell"/>
</dbReference>
<feature type="compositionally biased region" description="Basic residues" evidence="5">
    <location>
        <begin position="38"/>
        <end position="59"/>
    </location>
</feature>
<feature type="region of interest" description="Disordered" evidence="5">
    <location>
        <begin position="1"/>
        <end position="93"/>
    </location>
</feature>